<dbReference type="InterPro" id="IPR036390">
    <property type="entry name" value="WH_DNA-bd_sf"/>
</dbReference>
<gene>
    <name evidence="6" type="ORF">GGR39_002867</name>
</gene>
<dbReference type="EMBL" id="JACIDY010000007">
    <property type="protein sequence ID" value="MBB3941199.1"/>
    <property type="molecule type" value="Genomic_DNA"/>
</dbReference>
<dbReference type="SUPFAM" id="SSF53850">
    <property type="entry name" value="Periplasmic binding protein-like II"/>
    <property type="match status" value="1"/>
</dbReference>
<dbReference type="GO" id="GO:0003677">
    <property type="term" value="F:DNA binding"/>
    <property type="evidence" value="ECO:0007669"/>
    <property type="project" value="UniProtKB-KW"/>
</dbReference>
<keyword evidence="7" id="KW-1185">Reference proteome</keyword>
<dbReference type="Pfam" id="PF03466">
    <property type="entry name" value="LysR_substrate"/>
    <property type="match status" value="1"/>
</dbReference>
<organism evidence="6 7">
    <name type="scientific">Novosphingobium fluoreni</name>
    <dbReference type="NCBI Taxonomy" id="1391222"/>
    <lineage>
        <taxon>Bacteria</taxon>
        <taxon>Pseudomonadati</taxon>
        <taxon>Pseudomonadota</taxon>
        <taxon>Alphaproteobacteria</taxon>
        <taxon>Sphingomonadales</taxon>
        <taxon>Sphingomonadaceae</taxon>
        <taxon>Novosphingobium</taxon>
    </lineage>
</organism>
<dbReference type="InterPro" id="IPR005119">
    <property type="entry name" value="LysR_subst-bd"/>
</dbReference>
<keyword evidence="3 6" id="KW-0238">DNA-binding</keyword>
<keyword evidence="4" id="KW-0804">Transcription</keyword>
<keyword evidence="2" id="KW-0805">Transcription regulation</keyword>
<protein>
    <submittedName>
        <fullName evidence="6">DNA-binding transcriptional LysR family regulator</fullName>
    </submittedName>
</protein>
<name>A0A7W6C3W5_9SPHN</name>
<dbReference type="Gene3D" id="1.10.10.10">
    <property type="entry name" value="Winged helix-like DNA-binding domain superfamily/Winged helix DNA-binding domain"/>
    <property type="match status" value="1"/>
</dbReference>
<dbReference type="RefSeq" id="WP_183617829.1">
    <property type="nucleotide sequence ID" value="NZ_JACIDY010000007.1"/>
</dbReference>
<accession>A0A7W6C3W5</accession>
<dbReference type="GO" id="GO:0005829">
    <property type="term" value="C:cytosol"/>
    <property type="evidence" value="ECO:0007669"/>
    <property type="project" value="TreeGrafter"/>
</dbReference>
<comment type="caution">
    <text evidence="6">The sequence shown here is derived from an EMBL/GenBank/DDBJ whole genome shotgun (WGS) entry which is preliminary data.</text>
</comment>
<dbReference type="InterPro" id="IPR036388">
    <property type="entry name" value="WH-like_DNA-bd_sf"/>
</dbReference>
<dbReference type="InterPro" id="IPR050950">
    <property type="entry name" value="HTH-type_LysR_regulators"/>
</dbReference>
<evidence type="ECO:0000256" key="4">
    <source>
        <dbReference type="ARBA" id="ARBA00023163"/>
    </source>
</evidence>
<evidence type="ECO:0000256" key="2">
    <source>
        <dbReference type="ARBA" id="ARBA00023015"/>
    </source>
</evidence>
<evidence type="ECO:0000256" key="1">
    <source>
        <dbReference type="ARBA" id="ARBA00009437"/>
    </source>
</evidence>
<dbReference type="Pfam" id="PF00126">
    <property type="entry name" value="HTH_1"/>
    <property type="match status" value="1"/>
</dbReference>
<dbReference type="CDD" id="cd05466">
    <property type="entry name" value="PBP2_LTTR_substrate"/>
    <property type="match status" value="1"/>
</dbReference>
<evidence type="ECO:0000259" key="5">
    <source>
        <dbReference type="PROSITE" id="PS50931"/>
    </source>
</evidence>
<dbReference type="FunFam" id="1.10.10.10:FF:000001">
    <property type="entry name" value="LysR family transcriptional regulator"/>
    <property type="match status" value="1"/>
</dbReference>
<sequence length="294" mass="31478">MQFRFLEYFIALAEERHFARAAARCHVTQPTLSAGIANLETRLGKRLVQRDRRFVGLTAEGEAILSHARRLVAGHDEMRLAVDAAGSLRGEMRLGCIPAAMPYVGRFMGALASAFPDLRVAIRQLTSDHIVRGLAGFELDAGLTYLDAEPAGGMIATPLYSERYCLAVHPGSLLAAADEVTLAQAVREPLCLLHQGMQNRRILDAHLARLKVQATPVATADSYIALLSIVARGGLNSIVTDSHADFIAPATGVRLIPISDLPESNRVGLLVGALEPMPPVARAALTVAHGLTIA</sequence>
<evidence type="ECO:0000313" key="7">
    <source>
        <dbReference type="Proteomes" id="UP000561459"/>
    </source>
</evidence>
<dbReference type="InterPro" id="IPR000847">
    <property type="entry name" value="LysR_HTH_N"/>
</dbReference>
<reference evidence="6 7" key="1">
    <citation type="submission" date="2020-08" db="EMBL/GenBank/DDBJ databases">
        <title>Genomic Encyclopedia of Type Strains, Phase IV (KMG-IV): sequencing the most valuable type-strain genomes for metagenomic binning, comparative biology and taxonomic classification.</title>
        <authorList>
            <person name="Goeker M."/>
        </authorList>
    </citation>
    <scope>NUCLEOTIDE SEQUENCE [LARGE SCALE GENOMIC DNA]</scope>
    <source>
        <strain evidence="6 7">DSM 27568</strain>
    </source>
</reference>
<dbReference type="AlphaFoldDB" id="A0A7W6C3W5"/>
<dbReference type="GO" id="GO:0003700">
    <property type="term" value="F:DNA-binding transcription factor activity"/>
    <property type="evidence" value="ECO:0007669"/>
    <property type="project" value="InterPro"/>
</dbReference>
<dbReference type="PRINTS" id="PR00039">
    <property type="entry name" value="HTHLYSR"/>
</dbReference>
<dbReference type="PROSITE" id="PS50931">
    <property type="entry name" value="HTH_LYSR"/>
    <property type="match status" value="1"/>
</dbReference>
<evidence type="ECO:0000256" key="3">
    <source>
        <dbReference type="ARBA" id="ARBA00023125"/>
    </source>
</evidence>
<dbReference type="Proteomes" id="UP000561459">
    <property type="component" value="Unassembled WGS sequence"/>
</dbReference>
<proteinExistence type="inferred from homology"/>
<dbReference type="SUPFAM" id="SSF46785">
    <property type="entry name" value="Winged helix' DNA-binding domain"/>
    <property type="match status" value="1"/>
</dbReference>
<comment type="similarity">
    <text evidence="1">Belongs to the LysR transcriptional regulatory family.</text>
</comment>
<feature type="domain" description="HTH lysR-type" evidence="5">
    <location>
        <begin position="1"/>
        <end position="58"/>
    </location>
</feature>
<dbReference type="PANTHER" id="PTHR30419:SF31">
    <property type="entry name" value="BLR3139 PROTEIN"/>
    <property type="match status" value="1"/>
</dbReference>
<dbReference type="Gene3D" id="3.40.190.290">
    <property type="match status" value="1"/>
</dbReference>
<dbReference type="PANTHER" id="PTHR30419">
    <property type="entry name" value="HTH-TYPE TRANSCRIPTIONAL REGULATOR YBHD"/>
    <property type="match status" value="1"/>
</dbReference>
<evidence type="ECO:0000313" key="6">
    <source>
        <dbReference type="EMBL" id="MBB3941199.1"/>
    </source>
</evidence>